<proteinExistence type="predicted"/>
<name>A7H162_CAMC5</name>
<keyword evidence="2" id="KW-1185">Reference proteome</keyword>
<dbReference type="AlphaFoldDB" id="A7H162"/>
<reference evidence="1" key="1">
    <citation type="submission" date="2016-07" db="EMBL/GenBank/DDBJ databases">
        <title>Comparative genomics of the Campylobacter concisus group.</title>
        <authorList>
            <person name="Miller W.G."/>
            <person name="Yee E."/>
            <person name="Chapman M.H."/>
            <person name="Huynh S."/>
            <person name="Bono J.L."/>
            <person name="On S.L.W."/>
            <person name="StLeger J."/>
            <person name="Foster G."/>
            <person name="Parker C.T."/>
        </authorList>
    </citation>
    <scope>NUCLEOTIDE SEQUENCE</scope>
    <source>
        <strain evidence="1">525.92</strain>
    </source>
</reference>
<dbReference type="Proteomes" id="UP000006380">
    <property type="component" value="Chromosome"/>
</dbReference>
<evidence type="ECO:0000313" key="2">
    <source>
        <dbReference type="Proteomes" id="UP000006380"/>
    </source>
</evidence>
<dbReference type="RefSeq" id="WP_009649461.1">
    <property type="nucleotide sequence ID" value="NC_009715.2"/>
</dbReference>
<accession>A7H162</accession>
<gene>
    <name evidence="1" type="ORF">CCV52592_2090</name>
</gene>
<evidence type="ECO:0000313" key="1">
    <source>
        <dbReference type="EMBL" id="EAU00882.1"/>
    </source>
</evidence>
<sequence>MAKDAELVNFSEDYELNNILKKHGKSQSEANRKILCELGKECKAELGKKILSQDEFGEFVKKNLAKLA</sequence>
<dbReference type="HOGENOM" id="CLU_201658_0_0_7"/>
<organism evidence="1 2">
    <name type="scientific">Campylobacter curvus (strain 525.92)</name>
    <dbReference type="NCBI Taxonomy" id="360105"/>
    <lineage>
        <taxon>Bacteria</taxon>
        <taxon>Pseudomonadati</taxon>
        <taxon>Campylobacterota</taxon>
        <taxon>Epsilonproteobacteria</taxon>
        <taxon>Campylobacterales</taxon>
        <taxon>Campylobacteraceae</taxon>
        <taxon>Campylobacter</taxon>
    </lineage>
</organism>
<protein>
    <submittedName>
        <fullName evidence="1">Uncharacterized protein</fullName>
    </submittedName>
</protein>
<dbReference type="EMBL" id="CP000767">
    <property type="protein sequence ID" value="EAU00882.1"/>
    <property type="molecule type" value="Genomic_DNA"/>
</dbReference>
<dbReference type="OrthoDB" id="5686121at2"/>
<dbReference type="KEGG" id="ccv:CCV52592_2090"/>